<dbReference type="PROSITE" id="PS51021">
    <property type="entry name" value="BAR"/>
    <property type="match status" value="1"/>
</dbReference>
<dbReference type="FunFam" id="1.20.1270.60:FF:000007">
    <property type="entry name" value="Bridging integrator 1, isoform CRA_e"/>
    <property type="match status" value="1"/>
</dbReference>
<gene>
    <name evidence="6" type="primary">BIN1</name>
</gene>
<accession>A0A452R0V1</accession>
<dbReference type="Proteomes" id="UP000291022">
    <property type="component" value="Unassembled WGS sequence"/>
</dbReference>
<evidence type="ECO:0000256" key="2">
    <source>
        <dbReference type="ARBA" id="ARBA00022490"/>
    </source>
</evidence>
<evidence type="ECO:0000256" key="1">
    <source>
        <dbReference type="ARBA" id="ARBA00004496"/>
    </source>
</evidence>
<dbReference type="GeneTree" id="ENSGT00950000182882"/>
<feature type="compositionally biased region" description="Polar residues" evidence="4">
    <location>
        <begin position="290"/>
        <end position="304"/>
    </location>
</feature>
<dbReference type="PRINTS" id="PR01251">
    <property type="entry name" value="AMPHIPHYSIN"/>
</dbReference>
<evidence type="ECO:0000313" key="7">
    <source>
        <dbReference type="Proteomes" id="UP000291022"/>
    </source>
</evidence>
<dbReference type="GO" id="GO:0008021">
    <property type="term" value="C:synaptic vesicle"/>
    <property type="evidence" value="ECO:0007669"/>
    <property type="project" value="TreeGrafter"/>
</dbReference>
<dbReference type="GO" id="GO:0005886">
    <property type="term" value="C:plasma membrane"/>
    <property type="evidence" value="ECO:0007669"/>
    <property type="project" value="TreeGrafter"/>
</dbReference>
<evidence type="ECO:0000256" key="4">
    <source>
        <dbReference type="SAM" id="MobiDB-lite"/>
    </source>
</evidence>
<dbReference type="CDD" id="cd07611">
    <property type="entry name" value="BAR_Amphiphysin_I_II"/>
    <property type="match status" value="1"/>
</dbReference>
<dbReference type="GO" id="GO:0030100">
    <property type="term" value="P:regulation of endocytosis"/>
    <property type="evidence" value="ECO:0007669"/>
    <property type="project" value="InterPro"/>
</dbReference>
<dbReference type="SMART" id="SM00721">
    <property type="entry name" value="BAR"/>
    <property type="match status" value="1"/>
</dbReference>
<name>A0A452R0V1_URSAM</name>
<dbReference type="GO" id="GO:0005543">
    <property type="term" value="F:phospholipid binding"/>
    <property type="evidence" value="ECO:0007669"/>
    <property type="project" value="TreeGrafter"/>
</dbReference>
<dbReference type="InterPro" id="IPR004148">
    <property type="entry name" value="BAR_dom"/>
</dbReference>
<organism evidence="6 7">
    <name type="scientific">Ursus americanus</name>
    <name type="common">American black bear</name>
    <name type="synonym">Euarctos americanus</name>
    <dbReference type="NCBI Taxonomy" id="9643"/>
    <lineage>
        <taxon>Eukaryota</taxon>
        <taxon>Metazoa</taxon>
        <taxon>Chordata</taxon>
        <taxon>Craniata</taxon>
        <taxon>Vertebrata</taxon>
        <taxon>Euteleostomi</taxon>
        <taxon>Mammalia</taxon>
        <taxon>Eutheria</taxon>
        <taxon>Laurasiatheria</taxon>
        <taxon>Carnivora</taxon>
        <taxon>Caniformia</taxon>
        <taxon>Ursidae</taxon>
        <taxon>Ursus</taxon>
    </lineage>
</organism>
<dbReference type="SUPFAM" id="SSF103657">
    <property type="entry name" value="BAR/IMD domain-like"/>
    <property type="match status" value="1"/>
</dbReference>
<dbReference type="PRINTS" id="PR01253">
    <property type="entry name" value="AMPHIPHYSIN2"/>
</dbReference>
<evidence type="ECO:0000256" key="3">
    <source>
        <dbReference type="SAM" id="Coils"/>
    </source>
</evidence>
<dbReference type="GO" id="GO:0048156">
    <property type="term" value="F:tau protein binding"/>
    <property type="evidence" value="ECO:0007669"/>
    <property type="project" value="TreeGrafter"/>
</dbReference>
<dbReference type="Ensembl" id="ENSUAMT00000013251.1">
    <property type="protein sequence ID" value="ENSUAMP00000011794.1"/>
    <property type="gene ID" value="ENSUAMG00000009570.1"/>
</dbReference>
<keyword evidence="3" id="KW-0175">Coiled coil</keyword>
<proteinExistence type="predicted"/>
<feature type="region of interest" description="Disordered" evidence="4">
    <location>
        <begin position="249"/>
        <end position="323"/>
    </location>
</feature>
<feature type="compositionally biased region" description="Polar residues" evidence="4">
    <location>
        <begin position="341"/>
        <end position="352"/>
    </location>
</feature>
<comment type="subcellular location">
    <subcellularLocation>
        <location evidence="1">Cytoplasm</location>
    </subcellularLocation>
</comment>
<keyword evidence="2" id="KW-0963">Cytoplasm</keyword>
<evidence type="ECO:0000259" key="5">
    <source>
        <dbReference type="PROSITE" id="PS51021"/>
    </source>
</evidence>
<feature type="region of interest" description="Disordered" evidence="4">
    <location>
        <begin position="341"/>
        <end position="413"/>
    </location>
</feature>
<feature type="domain" description="BAR" evidence="5">
    <location>
        <begin position="29"/>
        <end position="245"/>
    </location>
</feature>
<reference evidence="6" key="2">
    <citation type="submission" date="2025-08" db="UniProtKB">
        <authorList>
            <consortium name="Ensembl"/>
        </authorList>
    </citation>
    <scope>IDENTIFICATION</scope>
</reference>
<feature type="coiled-coil region" evidence="3">
    <location>
        <begin position="157"/>
        <end position="191"/>
    </location>
</feature>
<dbReference type="InterPro" id="IPR003005">
    <property type="entry name" value="Amphiphysin"/>
</dbReference>
<keyword evidence="7" id="KW-1185">Reference proteome</keyword>
<dbReference type="PANTHER" id="PTHR46514:SF4">
    <property type="entry name" value="MYC BOX-DEPENDENT-INTERACTING PROTEIN 1"/>
    <property type="match status" value="1"/>
</dbReference>
<dbReference type="InterPro" id="IPR027267">
    <property type="entry name" value="AH/BAR_dom_sf"/>
</dbReference>
<evidence type="ECO:0000313" key="6">
    <source>
        <dbReference type="Ensembl" id="ENSUAMP00000011794.1"/>
    </source>
</evidence>
<reference evidence="6" key="3">
    <citation type="submission" date="2025-09" db="UniProtKB">
        <authorList>
            <consortium name="Ensembl"/>
        </authorList>
    </citation>
    <scope>IDENTIFICATION</scope>
</reference>
<protein>
    <submittedName>
        <fullName evidence="6">Bridging integrator 1</fullName>
    </submittedName>
</protein>
<dbReference type="PANTHER" id="PTHR46514">
    <property type="entry name" value="AMPHIPHYSIN"/>
    <property type="match status" value="1"/>
</dbReference>
<dbReference type="InterPro" id="IPR003023">
    <property type="entry name" value="Amphiphysin_2"/>
</dbReference>
<dbReference type="AlphaFoldDB" id="A0A452R0V1"/>
<reference evidence="7" key="1">
    <citation type="submission" date="2016-06" db="EMBL/GenBank/DDBJ databases">
        <title>De novo assembly and RNA-Seq shows season-dependent expression and editing in black bear kidneys.</title>
        <authorList>
            <person name="Korstanje R."/>
            <person name="Srivastava A."/>
            <person name="Sarsani V.K."/>
            <person name="Sheehan S.M."/>
            <person name="Seger R.L."/>
            <person name="Barter M.E."/>
            <person name="Lindqvist C."/>
            <person name="Brody L.C."/>
            <person name="Mullikin J.C."/>
        </authorList>
    </citation>
    <scope>NUCLEOTIDE SEQUENCE [LARGE SCALE GENOMIC DNA]</scope>
</reference>
<dbReference type="Pfam" id="PF03114">
    <property type="entry name" value="BAR"/>
    <property type="match status" value="1"/>
</dbReference>
<sequence length="544" mass="58854">MAEMGSKGVTAGKIASNVQKKLTRAQEKVLQKLGKADETKDEQFEQCVQNFNKQLTEGTRLQKDLRTYLASVKAMHEASKKLNECLQEMYEPDWPGRDEANKIAENNDLLWLDYHQKLVDQALLTMDTYLGQFPDIKSRIAKRGRKLVDYDSARHHYESLQTAKKKDEAKIAKAEEELIKAQKVFEEMNVDLQEELPSLWNSRVGFYVNTFQSIAGLEENFHKEMSKLNQNLNDVLVSLEKQHGSNTFTVKAQPSDNAPAKGNKSPSPPPDGSPAATPEIRVNHEPEPPSSATAGASLPKSPSQLRKGPPVPPPPKHTPSKEVKQEQILSLFDDTFVPEISVTTPSQPTESPAGSLPSREPSAAEGTFAVAWPSQTAEPGPAQPAEASEVAGGTQPAAGAQEPGETAASEAASVRRQGPRPCLFFPAVHLPSRSWLPSPVSCLCSLLCAGPGHSSCQGTRRQTSLASVTETLPFPCPCGPCPPGTSSPPILTVLPPPELSPCGGGRDLLSNCEWHRGGWQWGGTLGPAPRVHVQGAGPARLRGH</sequence>
<dbReference type="Gene3D" id="1.20.1270.60">
    <property type="entry name" value="Arfaptin homology (AH) domain/BAR domain"/>
    <property type="match status" value="1"/>
</dbReference>